<keyword evidence="8" id="KW-1185">Reference proteome</keyword>
<evidence type="ECO:0000256" key="5">
    <source>
        <dbReference type="ARBA" id="ARBA00022691"/>
    </source>
</evidence>
<dbReference type="GeneID" id="19403674"/>
<evidence type="ECO:0000256" key="1">
    <source>
        <dbReference type="ARBA" id="ARBA00010086"/>
    </source>
</evidence>
<evidence type="ECO:0000313" key="7">
    <source>
        <dbReference type="EMBL" id="EOA85436.1"/>
    </source>
</evidence>
<dbReference type="STRING" id="671987.R0IKN8"/>
<dbReference type="AlphaFoldDB" id="R0IKN8"/>
<name>R0IKN8_EXST2</name>
<dbReference type="InterPro" id="IPR029063">
    <property type="entry name" value="SAM-dependent_MTases_sf"/>
</dbReference>
<protein>
    <recommendedName>
        <fullName evidence="2">carnosine N-methyltransferase</fullName>
        <ecNumber evidence="2">2.1.1.22</ecNumber>
    </recommendedName>
</protein>
<dbReference type="GO" id="GO:0032259">
    <property type="term" value="P:methylation"/>
    <property type="evidence" value="ECO:0007669"/>
    <property type="project" value="UniProtKB-KW"/>
</dbReference>
<dbReference type="InterPro" id="IPR012901">
    <property type="entry name" value="CARME"/>
</dbReference>
<feature type="region of interest" description="Disordered" evidence="6">
    <location>
        <begin position="357"/>
        <end position="397"/>
    </location>
</feature>
<dbReference type="HOGENOM" id="CLU_030612_1_2_1"/>
<dbReference type="PANTHER" id="PTHR12303">
    <property type="entry name" value="CARNOSINE N-METHYLTRANSFERASE"/>
    <property type="match status" value="1"/>
</dbReference>
<dbReference type="SMART" id="SM01296">
    <property type="entry name" value="N2227"/>
    <property type="match status" value="1"/>
</dbReference>
<keyword evidence="4" id="KW-0808">Transferase</keyword>
<organism evidence="7 8">
    <name type="scientific">Exserohilum turcicum (strain 28A)</name>
    <name type="common">Northern leaf blight fungus</name>
    <name type="synonym">Setosphaeria turcica</name>
    <dbReference type="NCBI Taxonomy" id="671987"/>
    <lineage>
        <taxon>Eukaryota</taxon>
        <taxon>Fungi</taxon>
        <taxon>Dikarya</taxon>
        <taxon>Ascomycota</taxon>
        <taxon>Pezizomycotina</taxon>
        <taxon>Dothideomycetes</taxon>
        <taxon>Pleosporomycetidae</taxon>
        <taxon>Pleosporales</taxon>
        <taxon>Pleosporineae</taxon>
        <taxon>Pleosporaceae</taxon>
        <taxon>Exserohilum</taxon>
    </lineage>
</organism>
<evidence type="ECO:0000256" key="4">
    <source>
        <dbReference type="ARBA" id="ARBA00022679"/>
    </source>
</evidence>
<dbReference type="OrthoDB" id="978at2759"/>
<evidence type="ECO:0000313" key="8">
    <source>
        <dbReference type="Proteomes" id="UP000016935"/>
    </source>
</evidence>
<keyword evidence="3" id="KW-0489">Methyltransferase</keyword>
<dbReference type="SUPFAM" id="SSF53335">
    <property type="entry name" value="S-adenosyl-L-methionine-dependent methyltransferases"/>
    <property type="match status" value="1"/>
</dbReference>
<evidence type="ECO:0000256" key="3">
    <source>
        <dbReference type="ARBA" id="ARBA00022603"/>
    </source>
</evidence>
<dbReference type="PANTHER" id="PTHR12303:SF6">
    <property type="entry name" value="CARNOSINE N-METHYLTRANSFERASE"/>
    <property type="match status" value="1"/>
</dbReference>
<comment type="similarity">
    <text evidence="1">Belongs to the carnosine N-methyltransferase family.</text>
</comment>
<evidence type="ECO:0000256" key="2">
    <source>
        <dbReference type="ARBA" id="ARBA00012003"/>
    </source>
</evidence>
<gene>
    <name evidence="7" type="ORF">SETTUDRAFT_32641</name>
</gene>
<keyword evidence="5" id="KW-0949">S-adenosyl-L-methionine</keyword>
<dbReference type="eggNOG" id="KOG2798">
    <property type="taxonomic scope" value="Eukaryota"/>
</dbReference>
<proteinExistence type="inferred from homology"/>
<evidence type="ECO:0000256" key="6">
    <source>
        <dbReference type="SAM" id="MobiDB-lite"/>
    </source>
</evidence>
<dbReference type="EMBL" id="KB908703">
    <property type="protein sequence ID" value="EOA85436.1"/>
    <property type="molecule type" value="Genomic_DNA"/>
</dbReference>
<accession>R0IKN8</accession>
<dbReference type="EC" id="2.1.1.22" evidence="2"/>
<dbReference type="Proteomes" id="UP000016935">
    <property type="component" value="Unassembled WGS sequence"/>
</dbReference>
<sequence>MEDEFQPEPYDLASDPEEQRLIISVLDSFRSYRRHAHYNATHTRRQAFYSLPSAHWTLLSRPPFSLLSTLSTIDDLIDQNAVLAEAIFSAGFKAFLAPTLDSEWAASIVPERYAHDEFKVFDVVLDALIARGSGSGASQHDVDKARSAINQFYREWSLEGEGERAACFAPVLGALEQEYIFSCSSESTDTRPDRSTFSILVPGVGLGRLVFDICRLGFSVEGNEISYHMLMASALALNETKHAGQFSIAPWALSSSNHVSRADQLRTVKVPDVHPATVLAVREAQGSRVPAAERLGMSTGDFCVVYGKQEYAGAFNAVTTVFFIDTAPNLIRYIEAVRNTLKPGGVWINLGPLLWHPPPPPSSRRGHGGGEDQENDEEEMERKRSMGKGDAGIGDPGSFELTQEEVIALVEHFGFAIEKHETDTIQTGYITNTRSMLQSTYRPAFWIARKK</sequence>
<dbReference type="RefSeq" id="XP_008027052.1">
    <property type="nucleotide sequence ID" value="XM_008028861.1"/>
</dbReference>
<reference evidence="7 8" key="1">
    <citation type="journal article" date="2012" name="PLoS Pathog.">
        <title>Diverse lifestyles and strategies of plant pathogenesis encoded in the genomes of eighteen Dothideomycetes fungi.</title>
        <authorList>
            <person name="Ohm R.A."/>
            <person name="Feau N."/>
            <person name="Henrissat B."/>
            <person name="Schoch C.L."/>
            <person name="Horwitz B.A."/>
            <person name="Barry K.W."/>
            <person name="Condon B.J."/>
            <person name="Copeland A.C."/>
            <person name="Dhillon B."/>
            <person name="Glaser F."/>
            <person name="Hesse C.N."/>
            <person name="Kosti I."/>
            <person name="LaButti K."/>
            <person name="Lindquist E.A."/>
            <person name="Lucas S."/>
            <person name="Salamov A.A."/>
            <person name="Bradshaw R.E."/>
            <person name="Ciuffetti L."/>
            <person name="Hamelin R.C."/>
            <person name="Kema G.H.J."/>
            <person name="Lawrence C."/>
            <person name="Scott J.A."/>
            <person name="Spatafora J.W."/>
            <person name="Turgeon B.G."/>
            <person name="de Wit P.J.G.M."/>
            <person name="Zhong S."/>
            <person name="Goodwin S.B."/>
            <person name="Grigoriev I.V."/>
        </authorList>
    </citation>
    <scope>NUCLEOTIDE SEQUENCE [LARGE SCALE GENOMIC DNA]</scope>
    <source>
        <strain evidence="8">28A</strain>
    </source>
</reference>
<dbReference type="GO" id="GO:0030735">
    <property type="term" value="F:carnosine N-methyltransferase activity"/>
    <property type="evidence" value="ECO:0007669"/>
    <property type="project" value="UniProtKB-EC"/>
</dbReference>
<reference evidence="7 8" key="2">
    <citation type="journal article" date="2013" name="PLoS Genet.">
        <title>Comparative genome structure, secondary metabolite, and effector coding capacity across Cochliobolus pathogens.</title>
        <authorList>
            <person name="Condon B.J."/>
            <person name="Leng Y."/>
            <person name="Wu D."/>
            <person name="Bushley K.E."/>
            <person name="Ohm R.A."/>
            <person name="Otillar R."/>
            <person name="Martin J."/>
            <person name="Schackwitz W."/>
            <person name="Grimwood J."/>
            <person name="MohdZainudin N."/>
            <person name="Xue C."/>
            <person name="Wang R."/>
            <person name="Manning V.A."/>
            <person name="Dhillon B."/>
            <person name="Tu Z.J."/>
            <person name="Steffenson B.J."/>
            <person name="Salamov A."/>
            <person name="Sun H."/>
            <person name="Lowry S."/>
            <person name="LaButti K."/>
            <person name="Han J."/>
            <person name="Copeland A."/>
            <person name="Lindquist E."/>
            <person name="Barry K."/>
            <person name="Schmutz J."/>
            <person name="Baker S.E."/>
            <person name="Ciuffetti L.M."/>
            <person name="Grigoriev I.V."/>
            <person name="Zhong S."/>
            <person name="Turgeon B.G."/>
        </authorList>
    </citation>
    <scope>NUCLEOTIDE SEQUENCE [LARGE SCALE GENOMIC DNA]</scope>
    <source>
        <strain evidence="8">28A</strain>
    </source>
</reference>
<dbReference type="Gene3D" id="3.40.50.150">
    <property type="entry name" value="Vaccinia Virus protein VP39"/>
    <property type="match status" value="1"/>
</dbReference>
<dbReference type="Pfam" id="PF07942">
    <property type="entry name" value="CARME"/>
    <property type="match status" value="1"/>
</dbReference>